<dbReference type="PANTHER" id="PTHR33490">
    <property type="entry name" value="BLR5614 PROTEIN-RELATED"/>
    <property type="match status" value="1"/>
</dbReference>
<feature type="domain" description="Transglutaminase-like" evidence="1">
    <location>
        <begin position="157"/>
        <end position="221"/>
    </location>
</feature>
<dbReference type="SUPFAM" id="SSF54001">
    <property type="entry name" value="Cysteine proteinases"/>
    <property type="match status" value="1"/>
</dbReference>
<evidence type="ECO:0000313" key="2">
    <source>
        <dbReference type="EMBL" id="MCD7109109.1"/>
    </source>
</evidence>
<dbReference type="EMBL" id="JAJOZR010000005">
    <property type="protein sequence ID" value="MCD7109109.1"/>
    <property type="molecule type" value="Genomic_DNA"/>
</dbReference>
<sequence length="272" mass="29819">MRLKITHTTEYSYAEAVSYSLQRLRLTPFTEPGQTVLNWETSVEGAKVEVGYEDHFANRVTLVSVMGDQIRMRIVASGEIETQDRAGVFGPHQSYIPLWLFQRDTPLTKRTKQIRDLAKSQSGDGVLAQMHNLMGAIHQAVAFEPGSTGTETTADEALTRGIGVCQDHAHIFIACARSVGLPARYVSGYLMMDDRIEQTATHAWAEAHLPGLGWVGFDAANDVCPDERYVRIATGLDYRDAAPISGLVHGAANETLTVALTVEQQGQSQSQS</sequence>
<reference evidence="2" key="1">
    <citation type="submission" date="2021-12" db="EMBL/GenBank/DDBJ databases">
        <authorList>
            <person name="Li Y."/>
        </authorList>
    </citation>
    <scope>NUCLEOTIDE SEQUENCE</scope>
    <source>
        <strain evidence="2">DKSPLA3</strain>
    </source>
</reference>
<accession>A0A9X1NS92</accession>
<evidence type="ECO:0000313" key="3">
    <source>
        <dbReference type="Proteomes" id="UP001139089"/>
    </source>
</evidence>
<dbReference type="Gene3D" id="3.10.620.30">
    <property type="match status" value="1"/>
</dbReference>
<dbReference type="InterPro" id="IPR002931">
    <property type="entry name" value="Transglutaminase-like"/>
</dbReference>
<organism evidence="2 3">
    <name type="scientific">Rhizobium quercicola</name>
    <dbReference type="NCBI Taxonomy" id="2901226"/>
    <lineage>
        <taxon>Bacteria</taxon>
        <taxon>Pseudomonadati</taxon>
        <taxon>Pseudomonadota</taxon>
        <taxon>Alphaproteobacteria</taxon>
        <taxon>Hyphomicrobiales</taxon>
        <taxon>Rhizobiaceae</taxon>
        <taxon>Rhizobium/Agrobacterium group</taxon>
        <taxon>Rhizobium</taxon>
    </lineage>
</organism>
<dbReference type="InterPro" id="IPR013589">
    <property type="entry name" value="Bac_transglu_N"/>
</dbReference>
<dbReference type="AlphaFoldDB" id="A0A9X1NS92"/>
<comment type="caution">
    <text evidence="2">The sequence shown here is derived from an EMBL/GenBank/DDBJ whole genome shotgun (WGS) entry which is preliminary data.</text>
</comment>
<dbReference type="PANTHER" id="PTHR33490:SF6">
    <property type="entry name" value="SLL1049 PROTEIN"/>
    <property type="match status" value="1"/>
</dbReference>
<gene>
    <name evidence="2" type="ORF">LRX75_08635</name>
</gene>
<dbReference type="Pfam" id="PF08379">
    <property type="entry name" value="Bact_transglu_N"/>
    <property type="match status" value="1"/>
</dbReference>
<dbReference type="RefSeq" id="WP_231813494.1">
    <property type="nucleotide sequence ID" value="NZ_JAJOZR010000005.1"/>
</dbReference>
<dbReference type="SMART" id="SM00460">
    <property type="entry name" value="TGc"/>
    <property type="match status" value="1"/>
</dbReference>
<dbReference type="InterPro" id="IPR038765">
    <property type="entry name" value="Papain-like_cys_pep_sf"/>
</dbReference>
<name>A0A9X1NS92_9HYPH</name>
<evidence type="ECO:0000259" key="1">
    <source>
        <dbReference type="SMART" id="SM00460"/>
    </source>
</evidence>
<dbReference type="Pfam" id="PF01841">
    <property type="entry name" value="Transglut_core"/>
    <property type="match status" value="1"/>
</dbReference>
<protein>
    <submittedName>
        <fullName evidence="2">Transglutaminase family protein</fullName>
    </submittedName>
</protein>
<dbReference type="Proteomes" id="UP001139089">
    <property type="component" value="Unassembled WGS sequence"/>
</dbReference>
<proteinExistence type="predicted"/>
<keyword evidence="3" id="KW-1185">Reference proteome</keyword>